<evidence type="ECO:0000256" key="8">
    <source>
        <dbReference type="ARBA" id="ARBA00023033"/>
    </source>
</evidence>
<dbReference type="InterPro" id="IPR036396">
    <property type="entry name" value="Cyt_P450_sf"/>
</dbReference>
<dbReference type="Gene3D" id="1.10.630.10">
    <property type="entry name" value="Cytochrome P450"/>
    <property type="match status" value="1"/>
</dbReference>
<dbReference type="STRING" id="1314778.A0A5C3P1W1"/>
<evidence type="ECO:0000256" key="7">
    <source>
        <dbReference type="ARBA" id="ARBA00023004"/>
    </source>
</evidence>
<comment type="cofactor">
    <cofactor evidence="1">
        <name>heme</name>
        <dbReference type="ChEBI" id="CHEBI:30413"/>
    </cofactor>
</comment>
<keyword evidence="4" id="KW-0349">Heme</keyword>
<keyword evidence="5" id="KW-0479">Metal-binding</keyword>
<evidence type="ECO:0000256" key="2">
    <source>
        <dbReference type="ARBA" id="ARBA00005179"/>
    </source>
</evidence>
<keyword evidence="10" id="KW-1185">Reference proteome</keyword>
<comment type="pathway">
    <text evidence="2">Secondary metabolite biosynthesis.</text>
</comment>
<evidence type="ECO:0000313" key="10">
    <source>
        <dbReference type="Proteomes" id="UP000308197"/>
    </source>
</evidence>
<organism evidence="9 10">
    <name type="scientific">Polyporus arcularius HHB13444</name>
    <dbReference type="NCBI Taxonomy" id="1314778"/>
    <lineage>
        <taxon>Eukaryota</taxon>
        <taxon>Fungi</taxon>
        <taxon>Dikarya</taxon>
        <taxon>Basidiomycota</taxon>
        <taxon>Agaricomycotina</taxon>
        <taxon>Agaricomycetes</taxon>
        <taxon>Polyporales</taxon>
        <taxon>Polyporaceae</taxon>
        <taxon>Polyporus</taxon>
    </lineage>
</organism>
<dbReference type="AlphaFoldDB" id="A0A5C3P1W1"/>
<dbReference type="PANTHER" id="PTHR24305">
    <property type="entry name" value="CYTOCHROME P450"/>
    <property type="match status" value="1"/>
</dbReference>
<dbReference type="GO" id="GO:0020037">
    <property type="term" value="F:heme binding"/>
    <property type="evidence" value="ECO:0007669"/>
    <property type="project" value="InterPro"/>
</dbReference>
<accession>A0A5C3P1W1</accession>
<dbReference type="InterPro" id="IPR050121">
    <property type="entry name" value="Cytochrome_P450_monoxygenase"/>
</dbReference>
<protein>
    <submittedName>
        <fullName evidence="9">Cytochrome P450</fullName>
    </submittedName>
</protein>
<dbReference type="PANTHER" id="PTHR24305:SF166">
    <property type="entry name" value="CYTOCHROME P450 12A4, MITOCHONDRIAL-RELATED"/>
    <property type="match status" value="1"/>
</dbReference>
<dbReference type="InParanoid" id="A0A5C3P1W1"/>
<evidence type="ECO:0000313" key="9">
    <source>
        <dbReference type="EMBL" id="TFK82598.1"/>
    </source>
</evidence>
<sequence length="499" mass="56424">MSGYLLLTALAAVVALTLWRLLRDYILKSPLDDIPGPPSSSFLAGNIEELTERKAWKNVKGWYDTYGSVYRLSALLGEKMLIVSDPKALHHILIKDSEYWHKNLADLTLLLGPGLLSTEADHHRRQRKMVTPVFSAAHLRHMTHIFYDIAHRLRKAVEDRVGKMTEEVDVNGWMARTTLEMLGQAGLGYSFDNFADDSTDAYGESIKMFFPLLNRLPVLALITMWTSPFISDWLTRILLRCYPFSANLRRMLDISDTMARRSQEIITVKKSAMAKEDDEVADRVGGQDIMSILLKANTAASVSEKLTDEELVAQMSTFILAGMDTTSNALSRTLHVLAQHPSAQGKLRAEIQKAREAINGADISHDDLIKLPYLDAVCRETLRVYAPVGLIPRRAMKDMAVPLSWPVRGKSGAMMTEIPVPRGTFAILDLQAINVNKELWGDDSLEWRPERWLEELPSQLQDARIPGIYSNTMTFSGVQLRRLARPRYARRYSGWWRLG</sequence>
<proteinExistence type="inferred from homology"/>
<evidence type="ECO:0000256" key="1">
    <source>
        <dbReference type="ARBA" id="ARBA00001971"/>
    </source>
</evidence>
<dbReference type="Proteomes" id="UP000308197">
    <property type="component" value="Unassembled WGS sequence"/>
</dbReference>
<reference evidence="9 10" key="1">
    <citation type="journal article" date="2019" name="Nat. Ecol. Evol.">
        <title>Megaphylogeny resolves global patterns of mushroom evolution.</title>
        <authorList>
            <person name="Varga T."/>
            <person name="Krizsan K."/>
            <person name="Foldi C."/>
            <person name="Dima B."/>
            <person name="Sanchez-Garcia M."/>
            <person name="Sanchez-Ramirez S."/>
            <person name="Szollosi G.J."/>
            <person name="Szarkandi J.G."/>
            <person name="Papp V."/>
            <person name="Albert L."/>
            <person name="Andreopoulos W."/>
            <person name="Angelini C."/>
            <person name="Antonin V."/>
            <person name="Barry K.W."/>
            <person name="Bougher N.L."/>
            <person name="Buchanan P."/>
            <person name="Buyck B."/>
            <person name="Bense V."/>
            <person name="Catcheside P."/>
            <person name="Chovatia M."/>
            <person name="Cooper J."/>
            <person name="Damon W."/>
            <person name="Desjardin D."/>
            <person name="Finy P."/>
            <person name="Geml J."/>
            <person name="Haridas S."/>
            <person name="Hughes K."/>
            <person name="Justo A."/>
            <person name="Karasinski D."/>
            <person name="Kautmanova I."/>
            <person name="Kiss B."/>
            <person name="Kocsube S."/>
            <person name="Kotiranta H."/>
            <person name="LaButti K.M."/>
            <person name="Lechner B.E."/>
            <person name="Liimatainen K."/>
            <person name="Lipzen A."/>
            <person name="Lukacs Z."/>
            <person name="Mihaltcheva S."/>
            <person name="Morgado L.N."/>
            <person name="Niskanen T."/>
            <person name="Noordeloos M.E."/>
            <person name="Ohm R.A."/>
            <person name="Ortiz-Santana B."/>
            <person name="Ovrebo C."/>
            <person name="Racz N."/>
            <person name="Riley R."/>
            <person name="Savchenko A."/>
            <person name="Shiryaev A."/>
            <person name="Soop K."/>
            <person name="Spirin V."/>
            <person name="Szebenyi C."/>
            <person name="Tomsovsky M."/>
            <person name="Tulloss R.E."/>
            <person name="Uehling J."/>
            <person name="Grigoriev I.V."/>
            <person name="Vagvolgyi C."/>
            <person name="Papp T."/>
            <person name="Martin F.M."/>
            <person name="Miettinen O."/>
            <person name="Hibbett D.S."/>
            <person name="Nagy L.G."/>
        </authorList>
    </citation>
    <scope>NUCLEOTIDE SEQUENCE [LARGE SCALE GENOMIC DNA]</scope>
    <source>
        <strain evidence="9 10">HHB13444</strain>
    </source>
</reference>
<comment type="similarity">
    <text evidence="3">Belongs to the cytochrome P450 family.</text>
</comment>
<keyword evidence="8" id="KW-0503">Monooxygenase</keyword>
<dbReference type="GO" id="GO:0005506">
    <property type="term" value="F:iron ion binding"/>
    <property type="evidence" value="ECO:0007669"/>
    <property type="project" value="InterPro"/>
</dbReference>
<evidence type="ECO:0000256" key="5">
    <source>
        <dbReference type="ARBA" id="ARBA00022723"/>
    </source>
</evidence>
<dbReference type="GO" id="GO:0016705">
    <property type="term" value="F:oxidoreductase activity, acting on paired donors, with incorporation or reduction of molecular oxygen"/>
    <property type="evidence" value="ECO:0007669"/>
    <property type="project" value="InterPro"/>
</dbReference>
<evidence type="ECO:0000256" key="3">
    <source>
        <dbReference type="ARBA" id="ARBA00010617"/>
    </source>
</evidence>
<evidence type="ECO:0000256" key="6">
    <source>
        <dbReference type="ARBA" id="ARBA00023002"/>
    </source>
</evidence>
<dbReference type="GO" id="GO:0004497">
    <property type="term" value="F:monooxygenase activity"/>
    <property type="evidence" value="ECO:0007669"/>
    <property type="project" value="UniProtKB-KW"/>
</dbReference>
<dbReference type="SUPFAM" id="SSF48264">
    <property type="entry name" value="Cytochrome P450"/>
    <property type="match status" value="1"/>
</dbReference>
<gene>
    <name evidence="9" type="ORF">K466DRAFT_603539</name>
</gene>
<dbReference type="Pfam" id="PF00067">
    <property type="entry name" value="p450"/>
    <property type="match status" value="1"/>
</dbReference>
<name>A0A5C3P1W1_9APHY</name>
<dbReference type="InterPro" id="IPR001128">
    <property type="entry name" value="Cyt_P450"/>
</dbReference>
<keyword evidence="7" id="KW-0408">Iron</keyword>
<evidence type="ECO:0000256" key="4">
    <source>
        <dbReference type="ARBA" id="ARBA00022617"/>
    </source>
</evidence>
<keyword evidence="6" id="KW-0560">Oxidoreductase</keyword>
<dbReference type="EMBL" id="ML211468">
    <property type="protein sequence ID" value="TFK82598.1"/>
    <property type="molecule type" value="Genomic_DNA"/>
</dbReference>